<feature type="transmembrane region" description="Helical" evidence="5">
    <location>
        <begin position="28"/>
        <end position="48"/>
    </location>
</feature>
<evidence type="ECO:0000256" key="4">
    <source>
        <dbReference type="SAM" id="MobiDB-lite"/>
    </source>
</evidence>
<dbReference type="PANTHER" id="PTHR30627">
    <property type="entry name" value="PEPTIDOGLYCAN D,D-TRANSPEPTIDASE"/>
    <property type="match status" value="1"/>
</dbReference>
<organism evidence="8 9">
    <name type="scientific">Zafaria cholistanensis</name>
    <dbReference type="NCBI Taxonomy" id="1682741"/>
    <lineage>
        <taxon>Bacteria</taxon>
        <taxon>Bacillati</taxon>
        <taxon>Actinomycetota</taxon>
        <taxon>Actinomycetes</taxon>
        <taxon>Micrococcales</taxon>
        <taxon>Micrococcaceae</taxon>
        <taxon>Zafaria</taxon>
    </lineage>
</organism>
<comment type="caution">
    <text evidence="8">The sequence shown here is derived from an EMBL/GenBank/DDBJ whole genome shotgun (WGS) entry which is preliminary data.</text>
</comment>
<reference evidence="8 9" key="1">
    <citation type="submission" date="2019-09" db="EMBL/GenBank/DDBJ databases">
        <title>Arthrobacter zafarii sp. nov., a moderately thermotolerant and halotolerant actinobacterium isolated from Cholistan desert soil of Pakistan.</title>
        <authorList>
            <person name="Amin A."/>
            <person name="Ahmed I."/>
            <person name="Khalid N."/>
            <person name="Schumann P."/>
            <person name="Busse H.J."/>
            <person name="Khan I.U."/>
            <person name="Li S."/>
            <person name="Li W.J."/>
        </authorList>
    </citation>
    <scope>NUCLEOTIDE SEQUENCE [LARGE SCALE GENOMIC DNA]</scope>
    <source>
        <strain evidence="8 9">NCCP-1664</strain>
    </source>
</reference>
<feature type="compositionally biased region" description="Low complexity" evidence="4">
    <location>
        <begin position="1"/>
        <end position="12"/>
    </location>
</feature>
<protein>
    <submittedName>
        <fullName evidence="8">Cell division protein FtsI</fullName>
    </submittedName>
</protein>
<evidence type="ECO:0000256" key="3">
    <source>
        <dbReference type="ARBA" id="ARBA00023136"/>
    </source>
</evidence>
<keyword evidence="5" id="KW-1133">Transmembrane helix</keyword>
<dbReference type="SUPFAM" id="SSF56601">
    <property type="entry name" value="beta-lactamase/transpeptidase-like"/>
    <property type="match status" value="1"/>
</dbReference>
<dbReference type="Pfam" id="PF03717">
    <property type="entry name" value="PBP_dimer"/>
    <property type="match status" value="1"/>
</dbReference>
<dbReference type="EMBL" id="BKDJ01000022">
    <property type="protein sequence ID" value="GER24368.1"/>
    <property type="molecule type" value="Genomic_DNA"/>
</dbReference>
<feature type="region of interest" description="Disordered" evidence="4">
    <location>
        <begin position="1"/>
        <end position="22"/>
    </location>
</feature>
<evidence type="ECO:0000256" key="5">
    <source>
        <dbReference type="SAM" id="Phobius"/>
    </source>
</evidence>
<keyword evidence="9" id="KW-1185">Reference proteome</keyword>
<dbReference type="Gene3D" id="3.40.710.10">
    <property type="entry name" value="DD-peptidase/beta-lactamase superfamily"/>
    <property type="match status" value="1"/>
</dbReference>
<feature type="domain" description="Penicillin-binding protein transpeptidase" evidence="6">
    <location>
        <begin position="282"/>
        <end position="583"/>
    </location>
</feature>
<keyword evidence="3 5" id="KW-0472">Membrane</keyword>
<keyword evidence="8" id="KW-0131">Cell cycle</keyword>
<dbReference type="InterPro" id="IPR012338">
    <property type="entry name" value="Beta-lactam/transpept-like"/>
</dbReference>
<dbReference type="Proteomes" id="UP000325307">
    <property type="component" value="Unassembled WGS sequence"/>
</dbReference>
<evidence type="ECO:0000313" key="8">
    <source>
        <dbReference type="EMBL" id="GER24368.1"/>
    </source>
</evidence>
<dbReference type="Gene3D" id="3.90.1310.10">
    <property type="entry name" value="Penicillin-binding protein 2a (Domain 2)"/>
    <property type="match status" value="1"/>
</dbReference>
<dbReference type="PANTHER" id="PTHR30627:SF1">
    <property type="entry name" value="PEPTIDOGLYCAN D,D-TRANSPEPTIDASE FTSI"/>
    <property type="match status" value="1"/>
</dbReference>
<feature type="domain" description="Penicillin-binding protein dimerisation" evidence="7">
    <location>
        <begin position="71"/>
        <end position="236"/>
    </location>
</feature>
<evidence type="ECO:0000256" key="1">
    <source>
        <dbReference type="ARBA" id="ARBA00004370"/>
    </source>
</evidence>
<dbReference type="GO" id="GO:0005886">
    <property type="term" value="C:plasma membrane"/>
    <property type="evidence" value="ECO:0007669"/>
    <property type="project" value="TreeGrafter"/>
</dbReference>
<dbReference type="GO" id="GO:0008658">
    <property type="term" value="F:penicillin binding"/>
    <property type="evidence" value="ECO:0007669"/>
    <property type="project" value="InterPro"/>
</dbReference>
<evidence type="ECO:0000256" key="2">
    <source>
        <dbReference type="ARBA" id="ARBA00007171"/>
    </source>
</evidence>
<dbReference type="InterPro" id="IPR050515">
    <property type="entry name" value="Beta-lactam/transpept"/>
</dbReference>
<dbReference type="SUPFAM" id="SSF56519">
    <property type="entry name" value="Penicillin binding protein dimerisation domain"/>
    <property type="match status" value="1"/>
</dbReference>
<dbReference type="Gene3D" id="3.30.450.330">
    <property type="match status" value="1"/>
</dbReference>
<comment type="subcellular location">
    <subcellularLocation>
        <location evidence="1">Membrane</location>
    </subcellularLocation>
</comment>
<keyword evidence="5" id="KW-0812">Transmembrane</keyword>
<dbReference type="GO" id="GO:0071555">
    <property type="term" value="P:cell wall organization"/>
    <property type="evidence" value="ECO:0007669"/>
    <property type="project" value="TreeGrafter"/>
</dbReference>
<proteinExistence type="inferred from homology"/>
<evidence type="ECO:0000313" key="9">
    <source>
        <dbReference type="Proteomes" id="UP000325307"/>
    </source>
</evidence>
<dbReference type="RefSeq" id="WP_149957956.1">
    <property type="nucleotide sequence ID" value="NZ_BKDJ01000022.1"/>
</dbReference>
<name>A0A5A7NVV9_9MICC</name>
<accession>A0A5A7NVV9</accession>
<dbReference type="OrthoDB" id="9789078at2"/>
<dbReference type="AlphaFoldDB" id="A0A5A7NVV9"/>
<evidence type="ECO:0000259" key="7">
    <source>
        <dbReference type="Pfam" id="PF03717"/>
    </source>
</evidence>
<dbReference type="GO" id="GO:0051301">
    <property type="term" value="P:cell division"/>
    <property type="evidence" value="ECO:0007669"/>
    <property type="project" value="UniProtKB-KW"/>
</dbReference>
<keyword evidence="8" id="KW-0132">Cell division</keyword>
<sequence>MAAPRTGTAGTRTGDDGARQQPRTGVRLRAGLAVALVMLLVLGGRLFFVQGLDPEGIAQAAVKNRIRVQTIQAERGQILDSAGRVLAASVERYDLVVNQRLLKPEFTRKNQQSGEREKVTIDQAIAELVPLLDQDAETLRASIVGREGAEKKGYSYVAKGVTPKVRNAALAVGIPSLTSEQRTERNYPNGSVAGSILGFMTADGKAAEGLELSQDAALGGTDGKKTYEVGADGVRIPMATMQEVDAVDGQDVRLTINSDIQWAAQEAVMAKQKQFNAEWVNAVVVEVKTGKIRALADSTTVDPSDPGATDPEFRTSTTVTQAFEPGSTGKVATFAAALEEDVVEPTEEFTVKNSYTIQNEKINDSLKHATFQMTAAGIFARSYNTGTVKIGSRLTNEQRYEWMKKLGIGERIDIGLPSSNPGIFTPPAAWDRRQQFTTMFGQAYTQTALHTAKVFQTVGNHGVQVEPSLIEAYISPDGTEHPVAEPEPRRIFSEETSEEMRRMMETVVDAGTGTLMAIDGYRVGGKSGTGQAAGPTGGYDGHTSSFAGMVPIDDPQYLVVVTMHRPKGNWRSWSVGDTFTRIMSQTLNTYDVAPSTTKSRAYKVFVGKNQKYGWD</sequence>
<evidence type="ECO:0000259" key="6">
    <source>
        <dbReference type="Pfam" id="PF00905"/>
    </source>
</evidence>
<gene>
    <name evidence="8" type="ORF">NCCP1664_28630</name>
</gene>
<dbReference type="Pfam" id="PF00905">
    <property type="entry name" value="Transpeptidase"/>
    <property type="match status" value="1"/>
</dbReference>
<dbReference type="InterPro" id="IPR036138">
    <property type="entry name" value="PBP_dimer_sf"/>
</dbReference>
<comment type="similarity">
    <text evidence="2">Belongs to the transpeptidase family.</text>
</comment>
<dbReference type="InterPro" id="IPR005311">
    <property type="entry name" value="PBP_dimer"/>
</dbReference>
<dbReference type="InterPro" id="IPR001460">
    <property type="entry name" value="PCN-bd_Tpept"/>
</dbReference>